<name>A0A5Q3RX54_9NEIS</name>
<evidence type="ECO:0000313" key="2">
    <source>
        <dbReference type="EMBL" id="MRN37810.1"/>
    </source>
</evidence>
<feature type="compositionally biased region" description="Polar residues" evidence="1">
    <location>
        <begin position="50"/>
        <end position="60"/>
    </location>
</feature>
<reference evidence="2" key="1">
    <citation type="journal article" name="Emerg. Infect. Dis.">
        <title>Two cases of a newly characterized neisseria species.</title>
        <authorList>
            <person name="Mustapha M."/>
            <person name="Lemos A.P.S."/>
            <person name="Harrison L.H."/>
            <person name="Vantyne D."/>
            <person name="Sacchi C.T."/>
        </authorList>
    </citation>
    <scope>NUCLEOTIDE SEQUENCE</scope>
    <source>
        <strain evidence="2">N.95.16</strain>
    </source>
</reference>
<accession>A0A5Q3RX54</accession>
<evidence type="ECO:0000313" key="3">
    <source>
        <dbReference type="Proteomes" id="UP000486297"/>
    </source>
</evidence>
<protein>
    <submittedName>
        <fullName evidence="2">Cell division protein</fullName>
    </submittedName>
</protein>
<organism evidence="2 3">
    <name type="scientific">Neisseria brasiliensis</name>
    <dbReference type="NCBI Taxonomy" id="2666100"/>
    <lineage>
        <taxon>Bacteria</taxon>
        <taxon>Pseudomonadati</taxon>
        <taxon>Pseudomonadota</taxon>
        <taxon>Betaproteobacteria</taxon>
        <taxon>Neisseriales</taxon>
        <taxon>Neisseriaceae</taxon>
        <taxon>Neisseria</taxon>
    </lineage>
</organism>
<sequence>MKWLFAVLVALNIIVFGGMVAHRMTEKQPEAANAPLEGGTHELARPASLEPQSAAPSENSAPEWINVPENNADIPEPESEEAIAARKQKEREEKLAKEKKAREEKAKREKEAQQKGMDLQTGTQANIEQGDNAPRQCVATASVSMDEDDYHRIKGLLTRWPHAASRSVEKRSAKKGENAVNKTFRVLLPSDGDAMAQLENLNSKGFTGVVYNGEISMGVTRSRSSAQILISRLAGAGFGGARILEQEEKSSAPDGTLSVSRMTVTFMAVGERDAQDIRNVVGRYGNLNVRACR</sequence>
<dbReference type="AlphaFoldDB" id="A0A5Q3RX54"/>
<feature type="compositionally biased region" description="Basic and acidic residues" evidence="1">
    <location>
        <begin position="83"/>
        <end position="113"/>
    </location>
</feature>
<feature type="region of interest" description="Disordered" evidence="1">
    <location>
        <begin position="47"/>
        <end position="118"/>
    </location>
</feature>
<comment type="caution">
    <text evidence="2">The sequence shown here is derived from an EMBL/GenBank/DDBJ whole genome shotgun (WGS) entry which is preliminary data.</text>
</comment>
<keyword evidence="3" id="KW-1185">Reference proteome</keyword>
<dbReference type="EMBL" id="WJXO01000001">
    <property type="protein sequence ID" value="MRN37810.1"/>
    <property type="molecule type" value="Genomic_DNA"/>
</dbReference>
<proteinExistence type="predicted"/>
<dbReference type="Proteomes" id="UP000486297">
    <property type="component" value="Unassembled WGS sequence"/>
</dbReference>
<evidence type="ECO:0000256" key="1">
    <source>
        <dbReference type="SAM" id="MobiDB-lite"/>
    </source>
</evidence>
<keyword evidence="2" id="KW-0132">Cell division</keyword>
<keyword evidence="2" id="KW-0131">Cell cycle</keyword>
<dbReference type="RefSeq" id="WP_095502062.1">
    <property type="nucleotide sequence ID" value="NZ_CP046027.1"/>
</dbReference>
<gene>
    <name evidence="2" type="ORF">GJU80_04705</name>
</gene>
<dbReference type="GO" id="GO:0051301">
    <property type="term" value="P:cell division"/>
    <property type="evidence" value="ECO:0007669"/>
    <property type="project" value="UniProtKB-KW"/>
</dbReference>